<protein>
    <recommendedName>
        <fullName evidence="3">Cilia- and flagella-associated protein 157</fullName>
    </recommendedName>
</protein>
<dbReference type="Pfam" id="PF14988">
    <property type="entry name" value="DUF4515"/>
    <property type="match status" value="1"/>
</dbReference>
<dbReference type="PANTHER" id="PTHR31954:SF1">
    <property type="entry name" value="CILIA- AND FLAGELLA-ASSOCIATED PROTEIN 157"/>
    <property type="match status" value="1"/>
</dbReference>
<accession>A0A6J2QC37</accession>
<dbReference type="GeneID" id="115013682"/>
<feature type="region of interest" description="Disordered" evidence="8">
    <location>
        <begin position="414"/>
        <end position="434"/>
    </location>
</feature>
<dbReference type="InterPro" id="IPR038844">
    <property type="entry name" value="CFAP157"/>
</dbReference>
<comment type="similarity">
    <text evidence="2">Belongs to the CFAP157 family.</text>
</comment>
<keyword evidence="4 7" id="KW-0175">Coiled coil</keyword>
<evidence type="ECO:0000256" key="1">
    <source>
        <dbReference type="ARBA" id="ARBA00004138"/>
    </source>
</evidence>
<evidence type="ECO:0000256" key="3">
    <source>
        <dbReference type="ARBA" id="ARBA00014087"/>
    </source>
</evidence>
<feature type="domain" description="DUF4515" evidence="9">
    <location>
        <begin position="80"/>
        <end position="266"/>
    </location>
</feature>
<dbReference type="Proteomes" id="UP000504630">
    <property type="component" value="Chromosome 9"/>
</dbReference>
<dbReference type="OrthoDB" id="166611at2759"/>
<evidence type="ECO:0000256" key="6">
    <source>
        <dbReference type="ARBA" id="ARBA00023273"/>
    </source>
</evidence>
<evidence type="ECO:0000256" key="7">
    <source>
        <dbReference type="SAM" id="Coils"/>
    </source>
</evidence>
<keyword evidence="5" id="KW-0969">Cilium</keyword>
<sequence length="516" mass="59432">MPRKKEKKSVEKQNEIKKTQKKESSASPVDNTGWEGKENELYLIQIRYLNEQLERYQLKCDQLEMQKKDLHSQYSVLEKEKKDIVEYLKRSLLEKEDEMDELTERIGSQQQDADKDRDARQLQHNQLRQELQGRIEEVTSENTTLAVRLASLEEFQKQREQLMSNMESLEKQLASQKEEYKAAIHSLEMKALLENKRLEKEMENHVAAMEAEVHHLVDQKVPETTRLALQENTEVKTRISQLSEETHVLMEENSVLRDRKSRLSVDVDILEQMLSETSRKSCVRKKVVEQLTGKCEQLLAELKDCKRELEQLQTKHTGVLAEMEALRSIVVSSDRTWASLSKQCSKSRAEVSRLEAELLEERRRRSRMKRIMQEAAVALRQALMDAPTDQDSVVQWRQLMEKLMVVLDRPTLTNATTETEQHTSDPAAAREASLNPASSFQFELARYRPGDLGLVPRPTPKHKHILSRPGAAGSGSSHVPLHRKPSSQKTDSASNRTGSAVRLSTCRNSFTKPKNM</sequence>
<proteinExistence type="inferred from homology"/>
<dbReference type="PANTHER" id="PTHR31954">
    <property type="entry name" value="CILIA- AND FLAGELLA-ASSOCIATED PROTEIN 157"/>
    <property type="match status" value="1"/>
</dbReference>
<evidence type="ECO:0000313" key="11">
    <source>
        <dbReference type="RefSeq" id="XP_029295998.1"/>
    </source>
</evidence>
<evidence type="ECO:0000259" key="9">
    <source>
        <dbReference type="Pfam" id="PF14988"/>
    </source>
</evidence>
<feature type="compositionally biased region" description="Basic and acidic residues" evidence="8">
    <location>
        <begin position="8"/>
        <end position="24"/>
    </location>
</feature>
<evidence type="ECO:0000256" key="8">
    <source>
        <dbReference type="SAM" id="MobiDB-lite"/>
    </source>
</evidence>
<feature type="compositionally biased region" description="Polar residues" evidence="8">
    <location>
        <begin position="505"/>
        <end position="516"/>
    </location>
</feature>
<evidence type="ECO:0000313" key="10">
    <source>
        <dbReference type="Proteomes" id="UP000504630"/>
    </source>
</evidence>
<reference evidence="11" key="1">
    <citation type="submission" date="2025-08" db="UniProtKB">
        <authorList>
            <consortium name="RefSeq"/>
        </authorList>
    </citation>
    <scope>IDENTIFICATION</scope>
</reference>
<feature type="compositionally biased region" description="Basic and acidic residues" evidence="8">
    <location>
        <begin position="112"/>
        <end position="121"/>
    </location>
</feature>
<evidence type="ECO:0000256" key="4">
    <source>
        <dbReference type="ARBA" id="ARBA00023054"/>
    </source>
</evidence>
<dbReference type="GO" id="GO:0008017">
    <property type="term" value="F:microtubule binding"/>
    <property type="evidence" value="ECO:0007669"/>
    <property type="project" value="TreeGrafter"/>
</dbReference>
<feature type="compositionally biased region" description="Polar residues" evidence="8">
    <location>
        <begin position="487"/>
        <end position="498"/>
    </location>
</feature>
<feature type="coiled-coil region" evidence="7">
    <location>
        <begin position="152"/>
        <end position="190"/>
    </location>
</feature>
<feature type="region of interest" description="Disordered" evidence="8">
    <location>
        <begin position="1"/>
        <end position="34"/>
    </location>
</feature>
<dbReference type="AlphaFoldDB" id="A0A6J2QC37"/>
<organism evidence="10 11">
    <name type="scientific">Cottoperca gobio</name>
    <name type="common">Frogmouth</name>
    <name type="synonym">Aphritis gobio</name>
    <dbReference type="NCBI Taxonomy" id="56716"/>
    <lineage>
        <taxon>Eukaryota</taxon>
        <taxon>Metazoa</taxon>
        <taxon>Chordata</taxon>
        <taxon>Craniata</taxon>
        <taxon>Vertebrata</taxon>
        <taxon>Euteleostomi</taxon>
        <taxon>Actinopterygii</taxon>
        <taxon>Neopterygii</taxon>
        <taxon>Teleostei</taxon>
        <taxon>Neoteleostei</taxon>
        <taxon>Acanthomorphata</taxon>
        <taxon>Eupercaria</taxon>
        <taxon>Perciformes</taxon>
        <taxon>Notothenioidei</taxon>
        <taxon>Bovichtidae</taxon>
        <taxon>Cottoperca</taxon>
    </lineage>
</organism>
<feature type="region of interest" description="Disordered" evidence="8">
    <location>
        <begin position="453"/>
        <end position="516"/>
    </location>
</feature>
<evidence type="ECO:0000256" key="2">
    <source>
        <dbReference type="ARBA" id="ARBA00010841"/>
    </source>
</evidence>
<feature type="region of interest" description="Disordered" evidence="8">
    <location>
        <begin position="98"/>
        <end position="121"/>
    </location>
</feature>
<keyword evidence="10" id="KW-1185">Reference proteome</keyword>
<dbReference type="InterPro" id="IPR032777">
    <property type="entry name" value="DUF4515"/>
</dbReference>
<evidence type="ECO:0000256" key="5">
    <source>
        <dbReference type="ARBA" id="ARBA00023069"/>
    </source>
</evidence>
<dbReference type="InParanoid" id="A0A6J2QC37"/>
<dbReference type="RefSeq" id="XP_029295998.1">
    <property type="nucleotide sequence ID" value="XM_029440138.1"/>
</dbReference>
<dbReference type="FunCoup" id="A0A6J2QC37">
    <property type="interactions" value="514"/>
</dbReference>
<name>A0A6J2QC37_COTGO</name>
<keyword evidence="6" id="KW-0966">Cell projection</keyword>
<gene>
    <name evidence="11" type="primary">LOC115013682</name>
</gene>
<comment type="subcellular location">
    <subcellularLocation>
        <location evidence="1">Cell projection</location>
        <location evidence="1">Cilium</location>
    </subcellularLocation>
</comment>
<dbReference type="GO" id="GO:0036064">
    <property type="term" value="C:ciliary basal body"/>
    <property type="evidence" value="ECO:0007669"/>
    <property type="project" value="TreeGrafter"/>
</dbReference>
<dbReference type="KEGG" id="cgob:115013682"/>
<feature type="coiled-coil region" evidence="7">
    <location>
        <begin position="288"/>
        <end position="371"/>
    </location>
</feature>